<sequence>MKIFQSAARQLAQLADDGCKHIVPCETRCTLVRNRLDELLAGCGRDAASNFVFPSLQHLRTMHHDPTVFLPPGLVPAGSGADIATLRQQAWDRIEWLPVALCGIGGNGTGGNNARFADLLTWTRDRKLRTGKDPHAAQLVLHRIEQTLFQLELTPLGNIDHITSSSSSSSSSCIDDTSQMEALDGLVEQYRLVLHEVLSSPGHQSHHVRMEVELRSRETLVTWIAFCIIHAATCKAHRVVEEYAVALRWEDLQYLVLGEKQAMDAALRVCTYLRFCSTQQRDKPPVFSMRDAGGKGTFAMAVDFARSDRTLQLLWQQEQEDASSRQQGHFEEVQRKQASAARWREHIDELEISKAKVDAAVHKASQEVTEATAARDLVVPAYKEVGDHRLRRKSAAYLAADAKVQTQLQILHRAKANAEASRQTIFQAKSSLKKAEKAPPPVYQPLPAAESSALEVLFFLHMPPLLRLLSRASFTAQQVLLPRMTCHRPSQEAGDRIDIHQYVISPQPATCWATYYNTHHSSQYHKSPLVAANGSQGKVLLLSHGAVPENVGPSHVDMCTSPSQGVWHPDDLMAHRCMGWSGGGFSLDAFSPSLDYFNPFADVPAEVMTLYYTERLPQEHRDLQWAMPQRGARTAPDRGNIAIADQAKRPYNLTKSQYLTIGALRAYPLQQLRKLCAALHDRLLPLGHPALHELVRMAVYQLGELSDTAAPMPVWRTDCTAGTLLPVMRDELDDLASELAQAPRHQAAVRLLSELASYFSAWSKPCGAVTRRFVAMLQSWRNALDEQISAATTPAAEAALHAKQCIFDMHALLCYQNLQIDAADAAAMLRFATLAHNGRALGESHMEEGQTLKLARACHNVMVTKHLELIKLLDSTALTTAVKAIFHCTPEGLVWHRLSHHRLSHYPLMNSSPTTMCYEAVTSGGHLYTCNALTGAVLFDGSPPHQLDSGILNHALYQRTFGTRNFQVTKAGDGVCRTTQPIAGRLYTFLHCEGRLAITEIDTDHGNLASDLLDGTPEGVMQWGSQLPLRLRALYSHWYCRTAGVVVFRPVHFMDHAVHYIGILDAYDPQGTCRSQILSGAGTRTSAHSAAPPSGVVRECQDGQRMPSTDHRAFISGSLACMVVPPHLTSRHWSKLLPRPAQHDGEGDVAQQSLVDKLVLHTSKVVDILSSFEPADFIHFHTQPDDGRVSSPVGAIPNLKPHVFRIELPRYNLSFVLRDGILASCNHDGYQLAVCQQLPDTLLGFQQYLVLERTKPGVTEADVKLLVPQGMVVKAGAQGASDNASGTSSVGPPPEVWIAKVGTCGDERQGCVYDVHPRFGNLQAANVSDRLQLAALYTATSCGLPEPRDGDTGRTGAEIAIELLRQCWGNRPHSQRERDQLREIAITLARPASVSAALPLLCHELACNASRLTFLPFTTPQAAEAGRERLCSSDQLSTLGAEYMRKRSAGEGSVRCWLTAEEERQILGRQSAAFSPPGRLVTPGPGRAAARRPPVHKEFIDRIESALGALVLFRGVCGSEASDAGQHTSADVTTVPEFPLHCGAHSLEP</sequence>
<proteinExistence type="predicted"/>
<accession>A0AAE0C3C7</accession>
<comment type="caution">
    <text evidence="2">The sequence shown here is derived from an EMBL/GenBank/DDBJ whole genome shotgun (WGS) entry which is preliminary data.</text>
</comment>
<evidence type="ECO:0000256" key="1">
    <source>
        <dbReference type="SAM" id="MobiDB-lite"/>
    </source>
</evidence>
<gene>
    <name evidence="2" type="ORF">CYMTET_43477</name>
</gene>
<keyword evidence="3" id="KW-1185">Reference proteome</keyword>
<reference evidence="2 3" key="1">
    <citation type="journal article" date="2015" name="Genome Biol. Evol.">
        <title>Comparative Genomics of a Bacterivorous Green Alga Reveals Evolutionary Causalities and Consequences of Phago-Mixotrophic Mode of Nutrition.</title>
        <authorList>
            <person name="Burns J.A."/>
            <person name="Paasch A."/>
            <person name="Narechania A."/>
            <person name="Kim E."/>
        </authorList>
    </citation>
    <scope>NUCLEOTIDE SEQUENCE [LARGE SCALE GENOMIC DNA]</scope>
    <source>
        <strain evidence="2 3">PLY_AMNH</strain>
    </source>
</reference>
<name>A0AAE0C3C7_9CHLO</name>
<evidence type="ECO:0000313" key="2">
    <source>
        <dbReference type="EMBL" id="KAK3247008.1"/>
    </source>
</evidence>
<evidence type="ECO:0000313" key="3">
    <source>
        <dbReference type="Proteomes" id="UP001190700"/>
    </source>
</evidence>
<organism evidence="2 3">
    <name type="scientific">Cymbomonas tetramitiformis</name>
    <dbReference type="NCBI Taxonomy" id="36881"/>
    <lineage>
        <taxon>Eukaryota</taxon>
        <taxon>Viridiplantae</taxon>
        <taxon>Chlorophyta</taxon>
        <taxon>Pyramimonadophyceae</taxon>
        <taxon>Pyramimonadales</taxon>
        <taxon>Pyramimonadaceae</taxon>
        <taxon>Cymbomonas</taxon>
    </lineage>
</organism>
<feature type="region of interest" description="Disordered" evidence="1">
    <location>
        <begin position="1474"/>
        <end position="1493"/>
    </location>
</feature>
<dbReference type="Proteomes" id="UP001190700">
    <property type="component" value="Unassembled WGS sequence"/>
</dbReference>
<dbReference type="EMBL" id="LGRX02029303">
    <property type="protein sequence ID" value="KAK3247008.1"/>
    <property type="molecule type" value="Genomic_DNA"/>
</dbReference>
<protein>
    <submittedName>
        <fullName evidence="2">Uncharacterized protein</fullName>
    </submittedName>
</protein>